<evidence type="ECO:0000313" key="1">
    <source>
        <dbReference type="EMBL" id="CAG8833070.1"/>
    </source>
</evidence>
<protein>
    <submittedName>
        <fullName evidence="1">9852_t:CDS:1</fullName>
    </submittedName>
</protein>
<organism evidence="1 2">
    <name type="scientific">Racocetra persica</name>
    <dbReference type="NCBI Taxonomy" id="160502"/>
    <lineage>
        <taxon>Eukaryota</taxon>
        <taxon>Fungi</taxon>
        <taxon>Fungi incertae sedis</taxon>
        <taxon>Mucoromycota</taxon>
        <taxon>Glomeromycotina</taxon>
        <taxon>Glomeromycetes</taxon>
        <taxon>Diversisporales</taxon>
        <taxon>Gigasporaceae</taxon>
        <taxon>Racocetra</taxon>
    </lineage>
</organism>
<gene>
    <name evidence="1" type="ORF">RPERSI_LOCUS28693</name>
</gene>
<name>A0ACA9SA01_9GLOM</name>
<reference evidence="1" key="1">
    <citation type="submission" date="2021-06" db="EMBL/GenBank/DDBJ databases">
        <authorList>
            <person name="Kallberg Y."/>
            <person name="Tangrot J."/>
            <person name="Rosling A."/>
        </authorList>
    </citation>
    <scope>NUCLEOTIDE SEQUENCE</scope>
    <source>
        <strain evidence="1">MA461A</strain>
    </source>
</reference>
<comment type="caution">
    <text evidence="1">The sequence shown here is derived from an EMBL/GenBank/DDBJ whole genome shotgun (WGS) entry which is preliminary data.</text>
</comment>
<sequence length="47" mass="5055">EEARNSIISGEINKLRSENSSSTKLSIGLGVVTIADLPEEGPKKEEK</sequence>
<keyword evidence="2" id="KW-1185">Reference proteome</keyword>
<feature type="non-terminal residue" evidence="1">
    <location>
        <position position="1"/>
    </location>
</feature>
<dbReference type="Proteomes" id="UP000789920">
    <property type="component" value="Unassembled WGS sequence"/>
</dbReference>
<dbReference type="EMBL" id="CAJVQC010105519">
    <property type="protein sequence ID" value="CAG8833070.1"/>
    <property type="molecule type" value="Genomic_DNA"/>
</dbReference>
<evidence type="ECO:0000313" key="2">
    <source>
        <dbReference type="Proteomes" id="UP000789920"/>
    </source>
</evidence>
<accession>A0ACA9SA01</accession>
<proteinExistence type="predicted"/>